<feature type="binding site" evidence="18">
    <location>
        <position position="71"/>
    </location>
    <ligand>
        <name>a divalent metal cation</name>
        <dbReference type="ChEBI" id="CHEBI:60240"/>
    </ligand>
</feature>
<keyword evidence="4" id="KW-0444">Lipid biosynthesis</keyword>
<comment type="cofactor">
    <cofactor evidence="18">
        <name>Mg(2+)</name>
        <dbReference type="ChEBI" id="CHEBI:18420"/>
    </cofactor>
    <text evidence="18">Mn(2+), Zn(2+), Cd(2+) and Co(2+) support activity to lesser extents.</text>
</comment>
<feature type="transmembrane region" description="Helical" evidence="19">
    <location>
        <begin position="51"/>
        <end position="70"/>
    </location>
</feature>
<dbReference type="InterPro" id="IPR000829">
    <property type="entry name" value="DAGK"/>
</dbReference>
<dbReference type="AlphaFoldDB" id="A0A1F4Q4P2"/>
<evidence type="ECO:0000256" key="3">
    <source>
        <dbReference type="ARBA" id="ARBA00022475"/>
    </source>
</evidence>
<evidence type="ECO:0000256" key="16">
    <source>
        <dbReference type="PIRSR" id="PIRSR600829-2"/>
    </source>
</evidence>
<dbReference type="GO" id="GO:0046872">
    <property type="term" value="F:metal ion binding"/>
    <property type="evidence" value="ECO:0007669"/>
    <property type="project" value="UniProtKB-KW"/>
</dbReference>
<protein>
    <recommendedName>
        <fullName evidence="22">Diacylglycerol kinase</fullName>
    </recommendedName>
</protein>
<keyword evidence="12 19" id="KW-0472">Membrane</keyword>
<feature type="binding site" evidence="16">
    <location>
        <begin position="42"/>
        <end position="45"/>
    </location>
    <ligand>
        <name>substrate</name>
    </ligand>
</feature>
<dbReference type="GO" id="GO:0005524">
    <property type="term" value="F:ATP binding"/>
    <property type="evidence" value="ECO:0007669"/>
    <property type="project" value="UniProtKB-KW"/>
</dbReference>
<dbReference type="GO" id="GO:0016301">
    <property type="term" value="F:kinase activity"/>
    <property type="evidence" value="ECO:0007669"/>
    <property type="project" value="UniProtKB-KW"/>
</dbReference>
<evidence type="ECO:0000313" key="21">
    <source>
        <dbReference type="Proteomes" id="UP000178724"/>
    </source>
</evidence>
<keyword evidence="13" id="KW-0594">Phospholipid biosynthesis</keyword>
<keyword evidence="5" id="KW-0808">Transferase</keyword>
<gene>
    <name evidence="20" type="ORF">A2625_07180</name>
</gene>
<dbReference type="InterPro" id="IPR036945">
    <property type="entry name" value="DAGK_sf"/>
</dbReference>
<evidence type="ECO:0000256" key="6">
    <source>
        <dbReference type="ARBA" id="ARBA00022692"/>
    </source>
</evidence>
<proteinExistence type="inferred from homology"/>
<keyword evidence="3" id="KW-1003">Cell membrane</keyword>
<comment type="caution">
    <text evidence="20">The sequence shown here is derived from an EMBL/GenBank/DDBJ whole genome shotgun (WGS) entry which is preliminary data.</text>
</comment>
<dbReference type="CDD" id="cd14265">
    <property type="entry name" value="UDPK_IM_like"/>
    <property type="match status" value="1"/>
</dbReference>
<evidence type="ECO:0000256" key="4">
    <source>
        <dbReference type="ARBA" id="ARBA00022516"/>
    </source>
</evidence>
<dbReference type="Proteomes" id="UP000178724">
    <property type="component" value="Unassembled WGS sequence"/>
</dbReference>
<evidence type="ECO:0000256" key="12">
    <source>
        <dbReference type="ARBA" id="ARBA00023136"/>
    </source>
</evidence>
<dbReference type="GO" id="GO:0008654">
    <property type="term" value="P:phospholipid biosynthetic process"/>
    <property type="evidence" value="ECO:0007669"/>
    <property type="project" value="UniProtKB-KW"/>
</dbReference>
<feature type="binding site" evidence="16">
    <location>
        <position position="64"/>
    </location>
    <ligand>
        <name>substrate</name>
    </ligand>
</feature>
<evidence type="ECO:0008006" key="22">
    <source>
        <dbReference type="Google" id="ProtNLM"/>
    </source>
</evidence>
<keyword evidence="11" id="KW-0443">Lipid metabolism</keyword>
<feature type="binding site" evidence="17">
    <location>
        <position position="71"/>
    </location>
    <ligand>
        <name>ATP</name>
        <dbReference type="ChEBI" id="CHEBI:30616"/>
    </ligand>
</feature>
<evidence type="ECO:0000256" key="1">
    <source>
        <dbReference type="ARBA" id="ARBA00004651"/>
    </source>
</evidence>
<keyword evidence="18" id="KW-0479">Metal-binding</keyword>
<evidence type="ECO:0000256" key="19">
    <source>
        <dbReference type="SAM" id="Phobius"/>
    </source>
</evidence>
<organism evidence="20 21">
    <name type="scientific">candidate division WOR-1 bacterium RIFCSPHIGHO2_01_FULL_53_15</name>
    <dbReference type="NCBI Taxonomy" id="1802564"/>
    <lineage>
        <taxon>Bacteria</taxon>
        <taxon>Bacillati</taxon>
        <taxon>Saganbacteria</taxon>
    </lineage>
</organism>
<evidence type="ECO:0000256" key="15">
    <source>
        <dbReference type="PIRSR" id="PIRSR600829-1"/>
    </source>
</evidence>
<dbReference type="GO" id="GO:0005886">
    <property type="term" value="C:plasma membrane"/>
    <property type="evidence" value="ECO:0007669"/>
    <property type="project" value="UniProtKB-SubCell"/>
</dbReference>
<feature type="active site" description="Proton acceptor" evidence="15">
    <location>
        <position position="64"/>
    </location>
</feature>
<dbReference type="PANTHER" id="PTHR34299">
    <property type="entry name" value="DIACYLGLYCEROL KINASE"/>
    <property type="match status" value="1"/>
</dbReference>
<dbReference type="InterPro" id="IPR033717">
    <property type="entry name" value="UDPK"/>
</dbReference>
<evidence type="ECO:0000256" key="17">
    <source>
        <dbReference type="PIRSR" id="PIRSR600829-3"/>
    </source>
</evidence>
<name>A0A1F4Q4P2_UNCSA</name>
<feature type="transmembrane region" description="Helical" evidence="19">
    <location>
        <begin position="26"/>
        <end position="45"/>
    </location>
</feature>
<keyword evidence="10 19" id="KW-1133">Transmembrane helix</keyword>
<keyword evidence="7 17" id="KW-0547">Nucleotide-binding</keyword>
<dbReference type="PANTHER" id="PTHR34299:SF1">
    <property type="entry name" value="DIACYLGLYCEROL KINASE"/>
    <property type="match status" value="1"/>
</dbReference>
<dbReference type="Pfam" id="PF01219">
    <property type="entry name" value="DAGK_prokar"/>
    <property type="match status" value="1"/>
</dbReference>
<comment type="subcellular location">
    <subcellularLocation>
        <location evidence="1">Cell membrane</location>
        <topology evidence="1">Multi-pass membrane protein</topology>
    </subcellularLocation>
</comment>
<keyword evidence="14" id="KW-1208">Phospholipid metabolism</keyword>
<keyword evidence="8" id="KW-0418">Kinase</keyword>
<evidence type="ECO:0000256" key="8">
    <source>
        <dbReference type="ARBA" id="ARBA00022777"/>
    </source>
</evidence>
<accession>A0A1F4Q4P2</accession>
<feature type="transmembrane region" description="Helical" evidence="19">
    <location>
        <begin position="91"/>
        <end position="112"/>
    </location>
</feature>
<evidence type="ECO:0000256" key="7">
    <source>
        <dbReference type="ARBA" id="ARBA00022741"/>
    </source>
</evidence>
<dbReference type="EMBL" id="METM01000004">
    <property type="protein sequence ID" value="OGB90806.1"/>
    <property type="molecule type" value="Genomic_DNA"/>
</dbReference>
<evidence type="ECO:0000256" key="10">
    <source>
        <dbReference type="ARBA" id="ARBA00022989"/>
    </source>
</evidence>
<evidence type="ECO:0000256" key="18">
    <source>
        <dbReference type="PIRSR" id="PIRSR600829-4"/>
    </source>
</evidence>
<evidence type="ECO:0000256" key="14">
    <source>
        <dbReference type="ARBA" id="ARBA00023264"/>
    </source>
</evidence>
<evidence type="ECO:0000313" key="20">
    <source>
        <dbReference type="EMBL" id="OGB90806.1"/>
    </source>
</evidence>
<comment type="similarity">
    <text evidence="2">Belongs to the bacterial diacylglycerol kinase family.</text>
</comment>
<evidence type="ECO:0000256" key="11">
    <source>
        <dbReference type="ARBA" id="ARBA00023098"/>
    </source>
</evidence>
<keyword evidence="6 19" id="KW-0812">Transmembrane</keyword>
<dbReference type="Gene3D" id="1.10.287.3610">
    <property type="match status" value="1"/>
</dbReference>
<keyword evidence="9 17" id="KW-0067">ATP-binding</keyword>
<evidence type="ECO:0000256" key="9">
    <source>
        <dbReference type="ARBA" id="ARBA00022840"/>
    </source>
</evidence>
<feature type="binding site" evidence="17">
    <location>
        <position position="11"/>
    </location>
    <ligand>
        <name>ATP</name>
        <dbReference type="ChEBI" id="CHEBI:30616"/>
    </ligand>
</feature>
<evidence type="ECO:0000256" key="2">
    <source>
        <dbReference type="ARBA" id="ARBA00005967"/>
    </source>
</evidence>
<evidence type="ECO:0000256" key="5">
    <source>
        <dbReference type="ARBA" id="ARBA00022679"/>
    </source>
</evidence>
<reference evidence="20 21" key="1">
    <citation type="journal article" date="2016" name="Nat. Commun.">
        <title>Thousands of microbial genomes shed light on interconnected biogeochemical processes in an aquifer system.</title>
        <authorList>
            <person name="Anantharaman K."/>
            <person name="Brown C.T."/>
            <person name="Hug L.A."/>
            <person name="Sharon I."/>
            <person name="Castelle C.J."/>
            <person name="Probst A.J."/>
            <person name="Thomas B.C."/>
            <person name="Singh A."/>
            <person name="Wilkins M.J."/>
            <person name="Karaoz U."/>
            <person name="Brodie E.L."/>
            <person name="Williams K.H."/>
            <person name="Hubbard S.S."/>
            <person name="Banfield J.F."/>
        </authorList>
    </citation>
    <scope>NUCLEOTIDE SEQUENCE [LARGE SCALE GENOMIC DNA]</scope>
</reference>
<sequence>MPKKFIRSFKYARAGMKHIVTTQRNIRIHLVAGLLAVLAAFWLRVSTVEVAILALTISFVIVAEMVNTAIEETINLAQPGEHPLAGMIKNIAAAAVLTAAFASLIVGALIFIPRLIELWPK</sequence>
<keyword evidence="18" id="KW-0460">Magnesium</keyword>
<evidence type="ECO:0000256" key="13">
    <source>
        <dbReference type="ARBA" id="ARBA00023209"/>
    </source>
</evidence>